<accession>A0ABR8CD27</accession>
<reference evidence="1 2" key="1">
    <citation type="journal article" date="2020" name="ISME J.">
        <title>Comparative genomics reveals insights into cyanobacterial evolution and habitat adaptation.</title>
        <authorList>
            <person name="Chen M.Y."/>
            <person name="Teng W.K."/>
            <person name="Zhao L."/>
            <person name="Hu C.X."/>
            <person name="Zhou Y.K."/>
            <person name="Han B.P."/>
            <person name="Song L.R."/>
            <person name="Shu W.S."/>
        </authorList>
    </citation>
    <scope>NUCLEOTIDE SEQUENCE [LARGE SCALE GENOMIC DNA]</scope>
    <source>
        <strain evidence="1 2">FACHB-1050</strain>
    </source>
</reference>
<comment type="caution">
    <text evidence="1">The sequence shown here is derived from an EMBL/GenBank/DDBJ whole genome shotgun (WGS) entry which is preliminary data.</text>
</comment>
<proteinExistence type="predicted"/>
<dbReference type="RefSeq" id="WP_190578661.1">
    <property type="nucleotide sequence ID" value="NZ_CAWPQU010000013.1"/>
</dbReference>
<sequence>MSELNSGYFSHFSSNRLIEYIEKILLFEYLETGSPWVSKNELYLLFAKKHGIELNDIIKNLGYENELKKFLIQSKSFSIYPTQSYDDFYVAMLQIVVPNSDKKASLTKFTIKKPWKADGRLINFLKSEGAVETGYLQSGKSKLKSTQHKKKLEIPICIESIDDLQVALVEIIDNTLEETGYSTISSSELSKSFLKYYQKPIRSVVKNVSPNKKLIEIIEEIPNFNIQKSNNGWSISKMNN</sequence>
<keyword evidence="2" id="KW-1185">Reference proteome</keyword>
<evidence type="ECO:0000313" key="1">
    <source>
        <dbReference type="EMBL" id="MBD2317855.1"/>
    </source>
</evidence>
<gene>
    <name evidence="1" type="ORF">H6G05_13485</name>
</gene>
<evidence type="ECO:0000313" key="2">
    <source>
        <dbReference type="Proteomes" id="UP000618445"/>
    </source>
</evidence>
<protein>
    <submittedName>
        <fullName evidence="1">Uncharacterized protein</fullName>
    </submittedName>
</protein>
<dbReference type="EMBL" id="JACJQY010000020">
    <property type="protein sequence ID" value="MBD2317855.1"/>
    <property type="molecule type" value="Genomic_DNA"/>
</dbReference>
<dbReference type="Proteomes" id="UP000618445">
    <property type="component" value="Unassembled WGS sequence"/>
</dbReference>
<organism evidence="1 2">
    <name type="scientific">Phormidium tenue FACHB-1050</name>
    <dbReference type="NCBI Taxonomy" id="2692857"/>
    <lineage>
        <taxon>Bacteria</taxon>
        <taxon>Bacillati</taxon>
        <taxon>Cyanobacteriota</taxon>
        <taxon>Cyanophyceae</taxon>
        <taxon>Oscillatoriophycideae</taxon>
        <taxon>Oscillatoriales</taxon>
        <taxon>Oscillatoriaceae</taxon>
        <taxon>Phormidium</taxon>
    </lineage>
</organism>
<name>A0ABR8CD27_9CYAN</name>